<accession>A0A1V4KUD8</accession>
<comment type="caution">
    <text evidence="2">The sequence shown here is derived from an EMBL/GenBank/DDBJ whole genome shotgun (WGS) entry which is preliminary data.</text>
</comment>
<feature type="region of interest" description="Disordered" evidence="1">
    <location>
        <begin position="32"/>
        <end position="100"/>
    </location>
</feature>
<proteinExistence type="predicted"/>
<sequence>MTVPTNGAATLRPAQGDRRLAALRTALHRLRGTDLQARLGRAPPAPASPGVKPHHQGSSPGHGMLVALKAGEQRYRGQLQSGTRRLAPEERLGPEERAEKRIRAAGQAVAELRGGAPVGFPVSASNIDGLESAFGSKTFSITEQIKSLFYYLRAMQTA</sequence>
<dbReference type="Proteomes" id="UP000190648">
    <property type="component" value="Unassembled WGS sequence"/>
</dbReference>
<dbReference type="AlphaFoldDB" id="A0A1V4KUD8"/>
<feature type="compositionally biased region" description="Basic and acidic residues" evidence="1">
    <location>
        <begin position="86"/>
        <end position="100"/>
    </location>
</feature>
<evidence type="ECO:0000256" key="1">
    <source>
        <dbReference type="SAM" id="MobiDB-lite"/>
    </source>
</evidence>
<dbReference type="EMBL" id="LSYS01001584">
    <property type="protein sequence ID" value="OPJ88068.1"/>
    <property type="molecule type" value="Genomic_DNA"/>
</dbReference>
<evidence type="ECO:0000313" key="2">
    <source>
        <dbReference type="EMBL" id="OPJ88068.1"/>
    </source>
</evidence>
<organism evidence="2 3">
    <name type="scientific">Patagioenas fasciata monilis</name>
    <dbReference type="NCBI Taxonomy" id="372326"/>
    <lineage>
        <taxon>Eukaryota</taxon>
        <taxon>Metazoa</taxon>
        <taxon>Chordata</taxon>
        <taxon>Craniata</taxon>
        <taxon>Vertebrata</taxon>
        <taxon>Euteleostomi</taxon>
        <taxon>Archelosauria</taxon>
        <taxon>Archosauria</taxon>
        <taxon>Dinosauria</taxon>
        <taxon>Saurischia</taxon>
        <taxon>Theropoda</taxon>
        <taxon>Coelurosauria</taxon>
        <taxon>Aves</taxon>
        <taxon>Neognathae</taxon>
        <taxon>Neoaves</taxon>
        <taxon>Columbimorphae</taxon>
        <taxon>Columbiformes</taxon>
        <taxon>Columbidae</taxon>
        <taxon>Patagioenas</taxon>
    </lineage>
</organism>
<gene>
    <name evidence="2" type="ORF">AV530_008104</name>
</gene>
<evidence type="ECO:0000313" key="3">
    <source>
        <dbReference type="Proteomes" id="UP000190648"/>
    </source>
</evidence>
<protein>
    <submittedName>
        <fullName evidence="2">Uncharacterized protein</fullName>
    </submittedName>
</protein>
<name>A0A1V4KUD8_PATFA</name>
<keyword evidence="3" id="KW-1185">Reference proteome</keyword>
<reference evidence="2 3" key="1">
    <citation type="submission" date="2016-02" db="EMBL/GenBank/DDBJ databases">
        <title>Band-tailed pigeon sequencing and assembly.</title>
        <authorList>
            <person name="Soares A.E."/>
            <person name="Novak B.J."/>
            <person name="Rice E.S."/>
            <person name="O'Connell B."/>
            <person name="Chang D."/>
            <person name="Weber S."/>
            <person name="Shapiro B."/>
        </authorList>
    </citation>
    <scope>NUCLEOTIDE SEQUENCE [LARGE SCALE GENOMIC DNA]</scope>
    <source>
        <strain evidence="2">BTP2013</strain>
        <tissue evidence="2">Blood</tissue>
    </source>
</reference>